<evidence type="ECO:0000259" key="1">
    <source>
        <dbReference type="Pfam" id="PF13417"/>
    </source>
</evidence>
<dbReference type="InterPro" id="IPR036249">
    <property type="entry name" value="Thioredoxin-like_sf"/>
</dbReference>
<proteinExistence type="predicted"/>
<dbReference type="Pfam" id="PF13417">
    <property type="entry name" value="GST_N_3"/>
    <property type="match status" value="1"/>
</dbReference>
<dbReference type="RefSeq" id="WP_196104282.1">
    <property type="nucleotide sequence ID" value="NZ_CP064942.1"/>
</dbReference>
<gene>
    <name evidence="2" type="ORF">I0K15_04870</name>
</gene>
<keyword evidence="3" id="KW-1185">Reference proteome</keyword>
<reference evidence="2 3" key="1">
    <citation type="submission" date="2020-11" db="EMBL/GenBank/DDBJ databases">
        <title>Description of Pontivivens ytuae sp. nov. isolated from deep sea sediment of Mariana Trench.</title>
        <authorList>
            <person name="Wang Z."/>
            <person name="Sun Q.-L."/>
            <person name="Xu X.-D."/>
            <person name="Tang Y.-Z."/>
            <person name="Zhang J."/>
        </authorList>
    </citation>
    <scope>NUCLEOTIDE SEQUENCE [LARGE SCALE GENOMIC DNA]</scope>
    <source>
        <strain evidence="2 3">MT2928</strain>
    </source>
</reference>
<dbReference type="SUPFAM" id="SSF52833">
    <property type="entry name" value="Thioredoxin-like"/>
    <property type="match status" value="1"/>
</dbReference>
<dbReference type="InterPro" id="IPR036282">
    <property type="entry name" value="Glutathione-S-Trfase_C_sf"/>
</dbReference>
<keyword evidence="2" id="KW-0808">Transferase</keyword>
<feature type="domain" description="GST N-terminal" evidence="1">
    <location>
        <begin position="7"/>
        <end position="74"/>
    </location>
</feature>
<dbReference type="InterPro" id="IPR050931">
    <property type="entry name" value="Mito_Protein_Transport_Metaxin"/>
</dbReference>
<dbReference type="Proteomes" id="UP000594800">
    <property type="component" value="Chromosome"/>
</dbReference>
<dbReference type="AlphaFoldDB" id="A0A7S9QDA5"/>
<dbReference type="Pfam" id="PF13410">
    <property type="entry name" value="GST_C_2"/>
    <property type="match status" value="1"/>
</dbReference>
<name>A0A7S9QDA5_9RHOB</name>
<evidence type="ECO:0000313" key="2">
    <source>
        <dbReference type="EMBL" id="QPH55083.1"/>
    </source>
</evidence>
<dbReference type="GO" id="GO:0016740">
    <property type="term" value="F:transferase activity"/>
    <property type="evidence" value="ECO:0007669"/>
    <property type="project" value="UniProtKB-KW"/>
</dbReference>
<dbReference type="PANTHER" id="PTHR12289">
    <property type="entry name" value="METAXIN RELATED"/>
    <property type="match status" value="1"/>
</dbReference>
<dbReference type="PANTHER" id="PTHR12289:SF67">
    <property type="match status" value="1"/>
</dbReference>
<protein>
    <submittedName>
        <fullName evidence="2">Glutathione S-transferase</fullName>
    </submittedName>
</protein>
<accession>A0A7S9QDA5</accession>
<dbReference type="SUPFAM" id="SSF47616">
    <property type="entry name" value="GST C-terminal domain-like"/>
    <property type="match status" value="1"/>
</dbReference>
<organism evidence="2 3">
    <name type="scientific">Pontivivens ytuae</name>
    <dbReference type="NCBI Taxonomy" id="2789856"/>
    <lineage>
        <taxon>Bacteria</taxon>
        <taxon>Pseudomonadati</taxon>
        <taxon>Pseudomonadota</taxon>
        <taxon>Alphaproteobacteria</taxon>
        <taxon>Rhodobacterales</taxon>
        <taxon>Paracoccaceae</taxon>
        <taxon>Pontivivens</taxon>
    </lineage>
</organism>
<dbReference type="GO" id="GO:0005737">
    <property type="term" value="C:cytoplasm"/>
    <property type="evidence" value="ECO:0007669"/>
    <property type="project" value="TreeGrafter"/>
</dbReference>
<dbReference type="EMBL" id="CP064942">
    <property type="protein sequence ID" value="QPH55083.1"/>
    <property type="molecule type" value="Genomic_DNA"/>
</dbReference>
<evidence type="ECO:0000313" key="3">
    <source>
        <dbReference type="Proteomes" id="UP000594800"/>
    </source>
</evidence>
<dbReference type="Gene3D" id="1.20.1050.10">
    <property type="match status" value="2"/>
</dbReference>
<dbReference type="Gene3D" id="3.40.30.10">
    <property type="entry name" value="Glutaredoxin"/>
    <property type="match status" value="1"/>
</dbReference>
<dbReference type="InterPro" id="IPR004045">
    <property type="entry name" value="Glutathione_S-Trfase_N"/>
</dbReference>
<dbReference type="KEGG" id="poz:I0K15_04870"/>
<sequence>MSARYELIGLTASPYSMKVRALLRYRRIPFDWIVEMPQLTGRKVEVSPVLLPVLRHPMGRDMTDSTEIAGILEREIINGREVVPPGDDAAFLNALIEDMADEWLTKAMFWYRWSTPEGADFAMRWLGGEIGATVPEAMRPVLPATVRKRQEDRMPMVGATAENGPVIEAGYRAVLAAMNGLLEERGYLFGSRPALADFALFGQLSQLAFDPVSERIMMAEGEAVAHWLRRIDDASGLEGAWEDDLTVLRPLLELVGGDYLPFLEANAAALDAEQNMLEVELASGPYRQMPFRWQAKCLDRLRELHAGADLNPAIREMLEQTGCDRVLQG</sequence>